<evidence type="ECO:0000256" key="2">
    <source>
        <dbReference type="SAM" id="MobiDB-lite"/>
    </source>
</evidence>
<dbReference type="AlphaFoldDB" id="A0A7S4QS89"/>
<protein>
    <submittedName>
        <fullName evidence="3">Uncharacterized protein</fullName>
    </submittedName>
</protein>
<feature type="coiled-coil region" evidence="1">
    <location>
        <begin position="194"/>
        <end position="221"/>
    </location>
</feature>
<dbReference type="EMBL" id="HBNR01034841">
    <property type="protein sequence ID" value="CAE4590336.1"/>
    <property type="molecule type" value="Transcribed_RNA"/>
</dbReference>
<sequence length="675" mass="75801">MHRQNLDVGSVAALLLQTEASLSALHRPSSGLRDDASGLQTPDTDRHRRHSRSHATADCGLPLKRSGSSGAVTARNNGSRSQELEAQVLHLGVSVGRLEQRLREDRGLAEARRLSEEKRLEAFLEKCEKRLQVAEDSAEDFRRGVDEAVERGLQSLETRVLDVCERRLSAGEDQLRQVGDTLRAEAEASAEDLRHRTDERLEDLRHRIDERLEEIELSEGERTGAVFEEVRDGLRRLQADSHGFQGRLEQCTLAEDLDKRLRLVDRGLQKRMDERLEALERQAKDRCAWLENGTEAVAQRCRELDRRLSERLSCQAGLVDAVVEQLPRLVPFRECQDQVHALACTAETERQRLQACEASVAQFPMLRAKVEEMEAHVGKQLEEQAQTARCLKELAQRLPQHMPDGVVVERRLAEQAEEQAQTAACLRELAQRLPQKLADVEQICQRAERQGTCLEARLHARLDEDTGRVGKELEALQQRLAQRVDEAEARLQHTATRMEREGKEHVDVFSRKAESRLKELEAQADRLVEAGIRHLQEMPSGSSPASVAFDGKAQAPTMRNHTLDQQQQQSPQHLQVTPQQPKASPRYHRQGPTLPLQQQQAPHPNPFSSGTSSTGYGPTLPYARSYSSAEVMSNTPLALYGDSAQHQPLGMPGGQPMMSPGMRPYQDDAECCGLF</sequence>
<organism evidence="3">
    <name type="scientific">Alexandrium monilatum</name>
    <dbReference type="NCBI Taxonomy" id="311494"/>
    <lineage>
        <taxon>Eukaryota</taxon>
        <taxon>Sar</taxon>
        <taxon>Alveolata</taxon>
        <taxon>Dinophyceae</taxon>
        <taxon>Gonyaulacales</taxon>
        <taxon>Pyrocystaceae</taxon>
        <taxon>Alexandrium</taxon>
    </lineage>
</organism>
<keyword evidence="1" id="KW-0175">Coiled coil</keyword>
<feature type="region of interest" description="Disordered" evidence="2">
    <location>
        <begin position="26"/>
        <end position="81"/>
    </location>
</feature>
<feature type="compositionally biased region" description="Polar residues" evidence="2">
    <location>
        <begin position="66"/>
        <end position="81"/>
    </location>
</feature>
<proteinExistence type="predicted"/>
<feature type="region of interest" description="Disordered" evidence="2">
    <location>
        <begin position="559"/>
        <end position="619"/>
    </location>
</feature>
<feature type="compositionally biased region" description="Low complexity" evidence="2">
    <location>
        <begin position="563"/>
        <end position="580"/>
    </location>
</feature>
<reference evidence="3" key="1">
    <citation type="submission" date="2021-01" db="EMBL/GenBank/DDBJ databases">
        <authorList>
            <person name="Corre E."/>
            <person name="Pelletier E."/>
            <person name="Niang G."/>
            <person name="Scheremetjew M."/>
            <person name="Finn R."/>
            <person name="Kale V."/>
            <person name="Holt S."/>
            <person name="Cochrane G."/>
            <person name="Meng A."/>
            <person name="Brown T."/>
            <person name="Cohen L."/>
        </authorList>
    </citation>
    <scope>NUCLEOTIDE SEQUENCE</scope>
    <source>
        <strain evidence="3">CCMP3105</strain>
    </source>
</reference>
<accession>A0A7S4QS89</accession>
<feature type="coiled-coil region" evidence="1">
    <location>
        <begin position="413"/>
        <end position="530"/>
    </location>
</feature>
<evidence type="ECO:0000256" key="1">
    <source>
        <dbReference type="SAM" id="Coils"/>
    </source>
</evidence>
<dbReference type="Gene3D" id="1.20.5.1230">
    <property type="entry name" value="Apolipoprotein A-I"/>
    <property type="match status" value="1"/>
</dbReference>
<name>A0A7S4QS89_9DINO</name>
<evidence type="ECO:0000313" key="3">
    <source>
        <dbReference type="EMBL" id="CAE4590336.1"/>
    </source>
</evidence>
<gene>
    <name evidence="3" type="ORF">AMON00008_LOCUS23888</name>
</gene>